<gene>
    <name evidence="12" type="ORF">FEM21_12750</name>
</gene>
<dbReference type="InterPro" id="IPR014718">
    <property type="entry name" value="GH-type_carb-bd"/>
</dbReference>
<evidence type="ECO:0000256" key="4">
    <source>
        <dbReference type="ARBA" id="ARBA00022837"/>
    </source>
</evidence>
<feature type="domain" description="Polysaccharide lyase family 8 central" evidence="9">
    <location>
        <begin position="655"/>
        <end position="910"/>
    </location>
</feature>
<accession>A0A066WSX0</accession>
<dbReference type="SMR" id="A0A066WSX0"/>
<dbReference type="RefSeq" id="WP_051627506.1">
    <property type="nucleotide sequence ID" value="NZ_JNCA01000011.1"/>
</dbReference>
<evidence type="ECO:0000256" key="1">
    <source>
        <dbReference type="ARBA" id="ARBA00001913"/>
    </source>
</evidence>
<dbReference type="PANTHER" id="PTHR37322">
    <property type="match status" value="1"/>
</dbReference>
<dbReference type="InterPro" id="IPR011013">
    <property type="entry name" value="Gal_mutarotase_sf_dom"/>
</dbReference>
<dbReference type="eggNOG" id="COG5492">
    <property type="taxonomic scope" value="Bacteria"/>
</dbReference>
<dbReference type="SUPFAM" id="SSF49785">
    <property type="entry name" value="Galactose-binding domain-like"/>
    <property type="match status" value="1"/>
</dbReference>
<dbReference type="GO" id="GO:0034000">
    <property type="term" value="F:chondroitin-sulfate-ABC endolyase activity"/>
    <property type="evidence" value="ECO:0007669"/>
    <property type="project" value="InterPro"/>
</dbReference>
<evidence type="ECO:0000259" key="11">
    <source>
        <dbReference type="Pfam" id="PF09093"/>
    </source>
</evidence>
<dbReference type="InterPro" id="IPR008979">
    <property type="entry name" value="Galactose-bd-like_sf"/>
</dbReference>
<dbReference type="GO" id="GO:0046872">
    <property type="term" value="F:metal ion binding"/>
    <property type="evidence" value="ECO:0007669"/>
    <property type="project" value="UniProtKB-KW"/>
</dbReference>
<dbReference type="SUPFAM" id="SSF48230">
    <property type="entry name" value="Chondroitin AC/alginate lyase"/>
    <property type="match status" value="1"/>
</dbReference>
<feature type="domain" description="Lyase N-terminal" evidence="10">
    <location>
        <begin position="39"/>
        <end position="213"/>
    </location>
</feature>
<keyword evidence="8" id="KW-0732">Signal</keyword>
<name>A0A066WSX0_9FLAO</name>
<dbReference type="SUPFAM" id="SSF49863">
    <property type="entry name" value="Hyaluronate lyase-like, C-terminal domain"/>
    <property type="match status" value="1"/>
</dbReference>
<dbReference type="Proteomes" id="UP000027064">
    <property type="component" value="Unassembled WGS sequence"/>
</dbReference>
<dbReference type="InterPro" id="IPR011071">
    <property type="entry name" value="Lyase_8-like_C"/>
</dbReference>
<dbReference type="InterPro" id="IPR039174">
    <property type="entry name" value="Chondroitin_ABC_lyase"/>
</dbReference>
<feature type="binding site" evidence="7">
    <location>
        <position position="42"/>
    </location>
    <ligand>
        <name>Ca(2+)</name>
        <dbReference type="ChEBI" id="CHEBI:29108"/>
    </ligand>
</feature>
<dbReference type="GO" id="GO:0030246">
    <property type="term" value="F:carbohydrate binding"/>
    <property type="evidence" value="ECO:0007669"/>
    <property type="project" value="InterPro"/>
</dbReference>
<dbReference type="Gene3D" id="1.50.10.100">
    <property type="entry name" value="Chondroitin AC/alginate lyase"/>
    <property type="match status" value="1"/>
</dbReference>
<evidence type="ECO:0000259" key="9">
    <source>
        <dbReference type="Pfam" id="PF02278"/>
    </source>
</evidence>
<comment type="caution">
    <text evidence="12">The sequence shown here is derived from an EMBL/GenBank/DDBJ whole genome shotgun (WGS) entry which is preliminary data.</text>
</comment>
<dbReference type="AlphaFoldDB" id="A0A066WSX0"/>
<comment type="subunit">
    <text evidence="3">Monomer.</text>
</comment>
<evidence type="ECO:0000259" key="10">
    <source>
        <dbReference type="Pfam" id="PF09092"/>
    </source>
</evidence>
<comment type="similarity">
    <text evidence="2">Belongs to the polysaccharide lyase 8 family.</text>
</comment>
<reference evidence="12 13" key="1">
    <citation type="submission" date="2014-05" db="EMBL/GenBank/DDBJ databases">
        <title>Genome Sequence of Flavobacterium sp. EM1321.</title>
        <authorList>
            <person name="Shin S.-K."/>
            <person name="Yi H."/>
        </authorList>
    </citation>
    <scope>NUCLEOTIDE SEQUENCE [LARGE SCALE GENOMIC DNA]</scope>
    <source>
        <strain evidence="12 13">EM1321</strain>
    </source>
</reference>
<dbReference type="Pfam" id="PF09093">
    <property type="entry name" value="Lyase_catalyt"/>
    <property type="match status" value="1"/>
</dbReference>
<evidence type="ECO:0000256" key="7">
    <source>
        <dbReference type="PIRSR" id="PIRSR034515-3"/>
    </source>
</evidence>
<dbReference type="PANTHER" id="PTHR37322:SF3">
    <property type="entry name" value="CHONDROITIN SULFATE ABC EXOLYASE"/>
    <property type="match status" value="1"/>
</dbReference>
<dbReference type="SUPFAM" id="SSF74650">
    <property type="entry name" value="Galactose mutarotase-like"/>
    <property type="match status" value="1"/>
</dbReference>
<dbReference type="EMBL" id="JNCA01000011">
    <property type="protein sequence ID" value="KDN55673.1"/>
    <property type="molecule type" value="Genomic_DNA"/>
</dbReference>
<evidence type="ECO:0000256" key="3">
    <source>
        <dbReference type="ARBA" id="ARBA00011245"/>
    </source>
</evidence>
<feature type="chain" id="PRO_5001629404" evidence="8">
    <location>
        <begin position="24"/>
        <end position="1062"/>
    </location>
</feature>
<evidence type="ECO:0000256" key="5">
    <source>
        <dbReference type="ARBA" id="ARBA00023239"/>
    </source>
</evidence>
<feature type="active site" description="Proton acceptor" evidence="6">
    <location>
        <position position="383"/>
    </location>
</feature>
<dbReference type="Gene3D" id="2.70.98.10">
    <property type="match status" value="1"/>
</dbReference>
<keyword evidence="5 12" id="KW-0456">Lyase</keyword>
<dbReference type="InterPro" id="IPR015176">
    <property type="entry name" value="Lyase_N"/>
</dbReference>
<keyword evidence="4 7" id="KW-0106">Calcium</keyword>
<evidence type="ECO:0000256" key="8">
    <source>
        <dbReference type="SAM" id="SignalP"/>
    </source>
</evidence>
<feature type="domain" description="Lyase catalytic" evidence="11">
    <location>
        <begin position="287"/>
        <end position="587"/>
    </location>
</feature>
<keyword evidence="7" id="KW-0479">Metal-binding</keyword>
<evidence type="ECO:0000313" key="12">
    <source>
        <dbReference type="EMBL" id="KDN55673.1"/>
    </source>
</evidence>
<protein>
    <submittedName>
        <fullName evidence="12">Lyase</fullName>
    </submittedName>
</protein>
<dbReference type="Pfam" id="PF02278">
    <property type="entry name" value="Lyase_8"/>
    <property type="match status" value="1"/>
</dbReference>
<dbReference type="PIRSF" id="PIRSF034515">
    <property type="entry name" value="Chondroitinase"/>
    <property type="match status" value="1"/>
</dbReference>
<evidence type="ECO:0000256" key="6">
    <source>
        <dbReference type="PIRSR" id="PIRSR034515-1"/>
    </source>
</evidence>
<organism evidence="12 13">
    <name type="scientific">Flavobacterium seoulense</name>
    <dbReference type="NCBI Taxonomy" id="1492738"/>
    <lineage>
        <taxon>Bacteria</taxon>
        <taxon>Pseudomonadati</taxon>
        <taxon>Bacteroidota</taxon>
        <taxon>Flavobacteriia</taxon>
        <taxon>Flavobacteriales</taxon>
        <taxon>Flavobacteriaceae</taxon>
        <taxon>Flavobacterium</taxon>
    </lineage>
</organism>
<dbReference type="InterPro" id="IPR003159">
    <property type="entry name" value="Lyase_8_central_dom"/>
</dbReference>
<evidence type="ECO:0000256" key="2">
    <source>
        <dbReference type="ARBA" id="ARBA00006699"/>
    </source>
</evidence>
<feature type="active site" description="Proton donor" evidence="6">
    <location>
        <position position="499"/>
    </location>
</feature>
<dbReference type="Gene3D" id="2.60.120.430">
    <property type="entry name" value="Galactose-binding lectin"/>
    <property type="match status" value="1"/>
</dbReference>
<evidence type="ECO:0000313" key="13">
    <source>
        <dbReference type="Proteomes" id="UP000027064"/>
    </source>
</evidence>
<comment type="cofactor">
    <cofactor evidence="1">
        <name>Ca(2+)</name>
        <dbReference type="ChEBI" id="CHEBI:29108"/>
    </cofactor>
</comment>
<dbReference type="GO" id="GO:0005975">
    <property type="term" value="P:carbohydrate metabolic process"/>
    <property type="evidence" value="ECO:0007669"/>
    <property type="project" value="InterPro"/>
</dbReference>
<feature type="binding site" evidence="7">
    <location>
        <position position="40"/>
    </location>
    <ligand>
        <name>Ca(2+)</name>
        <dbReference type="ChEBI" id="CHEBI:29108"/>
    </ligand>
</feature>
<dbReference type="InterPro" id="IPR024200">
    <property type="entry name" value="Chondroitinase_ABC_I"/>
</dbReference>
<proteinExistence type="inferred from homology"/>
<dbReference type="InterPro" id="IPR008929">
    <property type="entry name" value="Chondroitin_lyas"/>
</dbReference>
<dbReference type="InterPro" id="IPR015177">
    <property type="entry name" value="Lyase_catalyt"/>
</dbReference>
<dbReference type="STRING" id="1492738.FEM21_12750"/>
<dbReference type="PATRIC" id="fig|1492738.3.peg.1268"/>
<feature type="binding site" evidence="7">
    <location>
        <position position="201"/>
    </location>
    <ligand>
        <name>Ca(2+)</name>
        <dbReference type="ChEBI" id="CHEBI:29108"/>
    </ligand>
</feature>
<dbReference type="Gene3D" id="2.60.220.10">
    <property type="entry name" value="Polysaccharide lyase family 8-like, C-terminal"/>
    <property type="match status" value="1"/>
</dbReference>
<sequence>MLKIKKHTSLLLLVTCISNIALQAQTMQDYANKLITNELSFESKADIQNWDTKNSKLSLSDAHFKSGEKSLEWNWQKGASISINNLKGLKEAGDLYPGGQPEFYEPSYYPKQRFGGIKMWLYQEKPSTGKMIFQVGSNAETAQKTPKYRFNVNLNFKGWRAVWVAFEEDAKVENYKGSDEMNNIYIYPDKKIKTEGKLFIDHFLLLNFVSNKRHSDMVFTNHKLTHFRDDDGYEILPPYQQYLDYKFQQQIDAGQLAKESKHIADKLEFLILGDQTTDYKERKTGIENVVAKKIEDAEANYQKLQLTKKNGFVNGIPLFSIRDEHMPENGQIYDVVFLNSIYQQAMDYRLNNNTSAKEKSLLTLDYLLDQGWASGTSSGTVDHVIKVSPIASTVFLLREELKTQNKLQEQTEMLIWHTQLGKLLNIDYTKGENSDRIRGGALAKLMTILLMENDGRKQKMMDEFKNYMDHAIAISPGYSDTFKPDFSIYHHAGTYLNTYGTNALNTMALIHWLLTDTPYALSANSTEVLKKALRRQAEIAFGVNIHPGVGGRFPDMTSSIDKFTLPAFAFMSMKDNDVADPEMANLFNYLYTICEPKNINTMLMPNITYSGTFGTLNLMVRLHRLAGKNFNRPADGVTVMPYSGLLTFRKDKAFATVKGYNKYVWDFEGGKGENMLGRYISFGTLLLAQGDDKNGFNTTGLEMNNGFDWAFLPGATTKALPVDKMTFIVQGDPKYIEGKHRNFSESVIASGLSQNGNGIFALDLRDDVFPDKEKTLFDSTFRAKKSYFFIGNEIICLGSNINNDDSRYSTVTTLFQYKFDVNRANLFNGKTIGNNINIHQKANGGYFTDQNGLHYIVPDGQKIVFQQAPQASYKNEKAKFEKSNETYLKSWIDHGSSPKDEGYEYEILVNTPTDKVQTYLKPNYIVLQKDASAHIIEHKNTGITAYAVFDAKKSLKGPLSSTDTPIMAMFKVQEGASILTIADPDFHQEKWNHNMSLMPEAIKNAPNKASIVTLTLKGEWFLAAKTDKLLELFHQNGNTTLKIFCKDGKSIDIPLQQDDHKK</sequence>
<dbReference type="OrthoDB" id="6394136at2"/>
<dbReference type="GO" id="GO:0005576">
    <property type="term" value="C:extracellular region"/>
    <property type="evidence" value="ECO:0007669"/>
    <property type="project" value="InterPro"/>
</dbReference>
<feature type="signal peptide" evidence="8">
    <location>
        <begin position="1"/>
        <end position="23"/>
    </location>
</feature>
<feature type="active site" description="Proton acceptor" evidence="6">
    <location>
        <position position="491"/>
    </location>
</feature>
<dbReference type="GO" id="GO:0006027">
    <property type="term" value="P:glycosaminoglycan catabolic process"/>
    <property type="evidence" value="ECO:0007669"/>
    <property type="project" value="InterPro"/>
</dbReference>
<dbReference type="Pfam" id="PF09092">
    <property type="entry name" value="Lyase_N"/>
    <property type="match status" value="1"/>
</dbReference>
<keyword evidence="13" id="KW-1185">Reference proteome</keyword>